<dbReference type="InterPro" id="IPR002104">
    <property type="entry name" value="Integrase_catalytic"/>
</dbReference>
<comment type="caution">
    <text evidence="3">The sequence shown here is derived from an EMBL/GenBank/DDBJ whole genome shotgun (WGS) entry which is preliminary data.</text>
</comment>
<dbReference type="PROSITE" id="PS51898">
    <property type="entry name" value="TYR_RECOMBINASE"/>
    <property type="match status" value="1"/>
</dbReference>
<dbReference type="OrthoDB" id="1822491at2"/>
<dbReference type="GO" id="GO:0003677">
    <property type="term" value="F:DNA binding"/>
    <property type="evidence" value="ECO:0007669"/>
    <property type="project" value="InterPro"/>
</dbReference>
<keyword evidence="1" id="KW-0233">DNA recombination</keyword>
<dbReference type="Pfam" id="PF00589">
    <property type="entry name" value="Phage_integrase"/>
    <property type="match status" value="1"/>
</dbReference>
<dbReference type="SUPFAM" id="SSF56349">
    <property type="entry name" value="DNA breaking-rejoining enzymes"/>
    <property type="match status" value="1"/>
</dbReference>
<name>A0A4Y9F3E9_9MICC</name>
<gene>
    <name evidence="3" type="ORF">E4U03_06490</name>
</gene>
<protein>
    <recommendedName>
        <fullName evidence="2">Tyr recombinase domain-containing protein</fullName>
    </recommendedName>
</protein>
<sequence length="205" mass="22694">MEQNGQVSKPVAARAASAARSLPVRWIAAVMDSRGVVVRVSRAAVVFCCGDGCGWLWASTALTCSMVAWAGWGEAVGLQVKHVDFERCRLSIERNLVEGGGRYEDKAPKSGKAQLVPFPRFIAQYLRVACKDKLGEASVFTHKHGGGYLKHPHSYNGWFVRALAASGIEKKITPHDLRHSAASFAWLRVRRCPWFRECWGISLRL</sequence>
<proteinExistence type="predicted"/>
<dbReference type="AlphaFoldDB" id="A0A4Y9F3E9"/>
<dbReference type="Gene3D" id="1.10.443.10">
    <property type="entry name" value="Intergrase catalytic core"/>
    <property type="match status" value="1"/>
</dbReference>
<evidence type="ECO:0000259" key="2">
    <source>
        <dbReference type="PROSITE" id="PS51898"/>
    </source>
</evidence>
<feature type="domain" description="Tyr recombinase" evidence="2">
    <location>
        <begin position="17"/>
        <end position="205"/>
    </location>
</feature>
<reference evidence="3 4" key="1">
    <citation type="submission" date="2019-03" db="EMBL/GenBank/DDBJ databases">
        <title>Diversity of the mouse oral microbiome.</title>
        <authorList>
            <person name="Joseph S."/>
            <person name="Aduse-Opoku J."/>
            <person name="Curtis M."/>
            <person name="Wade W."/>
            <person name="Hashim A."/>
        </authorList>
    </citation>
    <scope>NUCLEOTIDE SEQUENCE [LARGE SCALE GENOMIC DNA]</scope>
    <source>
        <strain evidence="4">irhom_31</strain>
    </source>
</reference>
<organism evidence="3 4">
    <name type="scientific">Rothia nasimurium</name>
    <dbReference type="NCBI Taxonomy" id="85336"/>
    <lineage>
        <taxon>Bacteria</taxon>
        <taxon>Bacillati</taxon>
        <taxon>Actinomycetota</taxon>
        <taxon>Actinomycetes</taxon>
        <taxon>Micrococcales</taxon>
        <taxon>Micrococcaceae</taxon>
        <taxon>Rothia</taxon>
    </lineage>
</organism>
<dbReference type="InterPro" id="IPR013762">
    <property type="entry name" value="Integrase-like_cat_sf"/>
</dbReference>
<dbReference type="GO" id="GO:0015074">
    <property type="term" value="P:DNA integration"/>
    <property type="evidence" value="ECO:0007669"/>
    <property type="project" value="InterPro"/>
</dbReference>
<dbReference type="GO" id="GO:0006310">
    <property type="term" value="P:DNA recombination"/>
    <property type="evidence" value="ECO:0007669"/>
    <property type="project" value="UniProtKB-KW"/>
</dbReference>
<evidence type="ECO:0000256" key="1">
    <source>
        <dbReference type="ARBA" id="ARBA00023172"/>
    </source>
</evidence>
<dbReference type="Proteomes" id="UP000297951">
    <property type="component" value="Unassembled WGS sequence"/>
</dbReference>
<accession>A0A4Y9F3E9</accession>
<evidence type="ECO:0000313" key="4">
    <source>
        <dbReference type="Proteomes" id="UP000297951"/>
    </source>
</evidence>
<dbReference type="RefSeq" id="WP_135012616.1">
    <property type="nucleotide sequence ID" value="NZ_JADGLK010000019.1"/>
</dbReference>
<dbReference type="InterPro" id="IPR011010">
    <property type="entry name" value="DNA_brk_join_enz"/>
</dbReference>
<dbReference type="EMBL" id="SPQC01000019">
    <property type="protein sequence ID" value="TFU22318.1"/>
    <property type="molecule type" value="Genomic_DNA"/>
</dbReference>
<evidence type="ECO:0000313" key="3">
    <source>
        <dbReference type="EMBL" id="TFU22318.1"/>
    </source>
</evidence>